<dbReference type="Proteomes" id="UP001454036">
    <property type="component" value="Unassembled WGS sequence"/>
</dbReference>
<reference evidence="1 2" key="1">
    <citation type="submission" date="2024-01" db="EMBL/GenBank/DDBJ databases">
        <title>The complete chloroplast genome sequence of Lithospermum erythrorhizon: insights into the phylogenetic relationship among Boraginaceae species and the maternal lineages of purple gromwells.</title>
        <authorList>
            <person name="Okada T."/>
            <person name="Watanabe K."/>
        </authorList>
    </citation>
    <scope>NUCLEOTIDE SEQUENCE [LARGE SCALE GENOMIC DNA]</scope>
</reference>
<gene>
    <name evidence="1" type="ORF">LIER_05561</name>
</gene>
<keyword evidence="2" id="KW-1185">Reference proteome</keyword>
<evidence type="ECO:0000313" key="2">
    <source>
        <dbReference type="Proteomes" id="UP001454036"/>
    </source>
</evidence>
<proteinExistence type="predicted"/>
<dbReference type="EMBL" id="BAABME010000767">
    <property type="protein sequence ID" value="GAA0145343.1"/>
    <property type="molecule type" value="Genomic_DNA"/>
</dbReference>
<evidence type="ECO:0000313" key="1">
    <source>
        <dbReference type="EMBL" id="GAA0145343.1"/>
    </source>
</evidence>
<comment type="caution">
    <text evidence="1">The sequence shown here is derived from an EMBL/GenBank/DDBJ whole genome shotgun (WGS) entry which is preliminary data.</text>
</comment>
<name>A0AAV3P286_LITER</name>
<organism evidence="1 2">
    <name type="scientific">Lithospermum erythrorhizon</name>
    <name type="common">Purple gromwell</name>
    <name type="synonym">Lithospermum officinale var. erythrorhizon</name>
    <dbReference type="NCBI Taxonomy" id="34254"/>
    <lineage>
        <taxon>Eukaryota</taxon>
        <taxon>Viridiplantae</taxon>
        <taxon>Streptophyta</taxon>
        <taxon>Embryophyta</taxon>
        <taxon>Tracheophyta</taxon>
        <taxon>Spermatophyta</taxon>
        <taxon>Magnoliopsida</taxon>
        <taxon>eudicotyledons</taxon>
        <taxon>Gunneridae</taxon>
        <taxon>Pentapetalae</taxon>
        <taxon>asterids</taxon>
        <taxon>lamiids</taxon>
        <taxon>Boraginales</taxon>
        <taxon>Boraginaceae</taxon>
        <taxon>Boraginoideae</taxon>
        <taxon>Lithospermeae</taxon>
        <taxon>Lithospermum</taxon>
    </lineage>
</organism>
<sequence>MELTIAANKGEVLTTPVVASSIVKYKVKKPKDTSRVGKKESHAVTSKSNKFFLKTKRTDEGLDLDIPGMFDELLKAKLIEFLELKCPEEANRSIEPDYFKYYKVLGHPIETCFLFKEKVMDSA</sequence>
<protein>
    <submittedName>
        <fullName evidence="1">Uncharacterized protein</fullName>
    </submittedName>
</protein>
<accession>A0AAV3P286</accession>
<dbReference type="AlphaFoldDB" id="A0AAV3P286"/>